<evidence type="ECO:0000256" key="1">
    <source>
        <dbReference type="ARBA" id="ARBA00008506"/>
    </source>
</evidence>
<dbReference type="InterPro" id="IPR035995">
    <property type="entry name" value="Bowman-Birk_prot_inh"/>
</dbReference>
<keyword evidence="4" id="KW-1015">Disulfide bond</keyword>
<evidence type="ECO:0000256" key="7">
    <source>
        <dbReference type="SAM" id="SignalP"/>
    </source>
</evidence>
<dbReference type="AlphaFoldDB" id="A0A6A4QZM1"/>
<proteinExistence type="inferred from homology"/>
<evidence type="ECO:0000313" key="9">
    <source>
        <dbReference type="EMBL" id="KAE9619109.1"/>
    </source>
</evidence>
<evidence type="ECO:0000256" key="4">
    <source>
        <dbReference type="ARBA" id="ARBA00023157"/>
    </source>
</evidence>
<protein>
    <recommendedName>
        <fullName evidence="8">Bowman-Birk serine protease inhibitors family domain-containing protein</fullName>
    </recommendedName>
</protein>
<comment type="similarity">
    <text evidence="1 6">Belongs to the Bowman-Birk serine protease inhibitor family.</text>
</comment>
<evidence type="ECO:0000256" key="5">
    <source>
        <dbReference type="PIRSR" id="PIRSR600877-50"/>
    </source>
</evidence>
<dbReference type="PANTHER" id="PTHR33479">
    <property type="entry name" value="BOWMAN-BIRK TYPE BRAN TRYPSIN INHIBITOR"/>
    <property type="match status" value="1"/>
</dbReference>
<evidence type="ECO:0000259" key="8">
    <source>
        <dbReference type="PROSITE" id="PS00281"/>
    </source>
</evidence>
<feature type="site" description="Reactive bond for trypsin" evidence="5">
    <location>
        <begin position="66"/>
        <end position="67"/>
    </location>
</feature>
<evidence type="ECO:0000256" key="2">
    <source>
        <dbReference type="ARBA" id="ARBA00022690"/>
    </source>
</evidence>
<dbReference type="CDD" id="cd00023">
    <property type="entry name" value="BBI"/>
    <property type="match status" value="1"/>
</dbReference>
<keyword evidence="3 6" id="KW-0722">Serine protease inhibitor</keyword>
<dbReference type="EMBL" id="WOCE01000002">
    <property type="protein sequence ID" value="KAE9619109.1"/>
    <property type="molecule type" value="Genomic_DNA"/>
</dbReference>
<dbReference type="InterPro" id="IPR000877">
    <property type="entry name" value="Prot_inh_BBI"/>
</dbReference>
<dbReference type="OrthoDB" id="1928998at2759"/>
<sequence>MELKKKVIVMKVAMLVFLMGSFSAIVEPSSNITQPVMNDNTVNATKHYMSNSLASKPCCDSCLCTRSIPPQCRCTDIGETCHSACKSCICTRSFPPQCRCSDITHFCYKPSSNENNLDTGEQKSTLFYWCVLLHFLTASHKFHSSPHIQ</sequence>
<comment type="caution">
    <text evidence="9">The sequence shown here is derived from an EMBL/GenBank/DDBJ whole genome shotgun (WGS) entry which is preliminary data.</text>
</comment>
<evidence type="ECO:0000256" key="6">
    <source>
        <dbReference type="RuleBase" id="RU003856"/>
    </source>
</evidence>
<dbReference type="GO" id="GO:0005576">
    <property type="term" value="C:extracellular region"/>
    <property type="evidence" value="ECO:0007669"/>
    <property type="project" value="InterPro"/>
</dbReference>
<dbReference type="SUPFAM" id="SSF57247">
    <property type="entry name" value="Bowman-Birk inhibitor, BBI"/>
    <property type="match status" value="1"/>
</dbReference>
<dbReference type="Proteomes" id="UP000447434">
    <property type="component" value="Chromosome 2"/>
</dbReference>
<organism evidence="9 10">
    <name type="scientific">Lupinus albus</name>
    <name type="common">White lupine</name>
    <name type="synonym">Lupinus termis</name>
    <dbReference type="NCBI Taxonomy" id="3870"/>
    <lineage>
        <taxon>Eukaryota</taxon>
        <taxon>Viridiplantae</taxon>
        <taxon>Streptophyta</taxon>
        <taxon>Embryophyta</taxon>
        <taxon>Tracheophyta</taxon>
        <taxon>Spermatophyta</taxon>
        <taxon>Magnoliopsida</taxon>
        <taxon>eudicotyledons</taxon>
        <taxon>Gunneridae</taxon>
        <taxon>Pentapetalae</taxon>
        <taxon>rosids</taxon>
        <taxon>fabids</taxon>
        <taxon>Fabales</taxon>
        <taxon>Fabaceae</taxon>
        <taxon>Papilionoideae</taxon>
        <taxon>50 kb inversion clade</taxon>
        <taxon>genistoids sensu lato</taxon>
        <taxon>core genistoids</taxon>
        <taxon>Genisteae</taxon>
        <taxon>Lupinus</taxon>
    </lineage>
</organism>
<evidence type="ECO:0000313" key="10">
    <source>
        <dbReference type="Proteomes" id="UP000447434"/>
    </source>
</evidence>
<accession>A0A6A4QZM1</accession>
<dbReference type="PROSITE" id="PS00281">
    <property type="entry name" value="BOWMAN_BIRK"/>
    <property type="match status" value="1"/>
</dbReference>
<evidence type="ECO:0000256" key="3">
    <source>
        <dbReference type="ARBA" id="ARBA00022900"/>
    </source>
</evidence>
<dbReference type="Gene3D" id="2.10.69.10">
    <property type="entry name" value="Cysteine Protease (Bromelain) Inhibitor, subunit H"/>
    <property type="match status" value="1"/>
</dbReference>
<name>A0A6A4QZM1_LUPAL</name>
<feature type="site" description="Reactive bond for trypsin" evidence="5">
    <location>
        <begin position="92"/>
        <end position="93"/>
    </location>
</feature>
<dbReference type="Pfam" id="PF00228">
    <property type="entry name" value="Bowman-Birk_leg"/>
    <property type="match status" value="2"/>
</dbReference>
<keyword evidence="7" id="KW-0732">Signal</keyword>
<keyword evidence="2 6" id="KW-0646">Protease inhibitor</keyword>
<dbReference type="SMART" id="SM00269">
    <property type="entry name" value="BowB"/>
    <property type="match status" value="1"/>
</dbReference>
<keyword evidence="10" id="KW-1185">Reference proteome</keyword>
<feature type="chain" id="PRO_5025431059" description="Bowman-Birk serine protease inhibitors family domain-containing protein" evidence="7">
    <location>
        <begin position="25"/>
        <end position="149"/>
    </location>
</feature>
<dbReference type="PANTHER" id="PTHR33479:SF18">
    <property type="entry name" value="INHIBITOR, PUTATIVE-RELATED"/>
    <property type="match status" value="1"/>
</dbReference>
<reference evidence="10" key="1">
    <citation type="journal article" date="2020" name="Nat. Commun.">
        <title>Genome sequence of the cluster root forming white lupin.</title>
        <authorList>
            <person name="Hufnagel B."/>
            <person name="Marques A."/>
            <person name="Soriano A."/>
            <person name="Marques L."/>
            <person name="Divol F."/>
            <person name="Doumas P."/>
            <person name="Sallet E."/>
            <person name="Mancinotti D."/>
            <person name="Carrere S."/>
            <person name="Marande W."/>
            <person name="Arribat S."/>
            <person name="Keller J."/>
            <person name="Huneau C."/>
            <person name="Blein T."/>
            <person name="Aime D."/>
            <person name="Laguerre M."/>
            <person name="Taylor J."/>
            <person name="Schubert V."/>
            <person name="Nelson M."/>
            <person name="Geu-Flores F."/>
            <person name="Crespi M."/>
            <person name="Gallardo-Guerrero K."/>
            <person name="Delaux P.-M."/>
            <person name="Salse J."/>
            <person name="Berges H."/>
            <person name="Guyot R."/>
            <person name="Gouzy J."/>
            <person name="Peret B."/>
        </authorList>
    </citation>
    <scope>NUCLEOTIDE SEQUENCE [LARGE SCALE GENOMIC DNA]</scope>
    <source>
        <strain evidence="10">cv. Amiga</strain>
    </source>
</reference>
<feature type="signal peptide" evidence="7">
    <location>
        <begin position="1"/>
        <end position="24"/>
    </location>
</feature>
<feature type="domain" description="Bowman-Birk serine protease inhibitors family" evidence="8">
    <location>
        <begin position="74"/>
        <end position="88"/>
    </location>
</feature>
<dbReference type="GO" id="GO:0004867">
    <property type="term" value="F:serine-type endopeptidase inhibitor activity"/>
    <property type="evidence" value="ECO:0007669"/>
    <property type="project" value="UniProtKB-KW"/>
</dbReference>
<gene>
    <name evidence="9" type="ORF">Lalb_Chr02g0149691</name>
</gene>
<dbReference type="FunFam" id="2.10.69.10:FF:000001">
    <property type="entry name" value="Bowman-Birk type proteinase inhibitor"/>
    <property type="match status" value="1"/>
</dbReference>